<proteinExistence type="predicted"/>
<reference evidence="1" key="1">
    <citation type="submission" date="2018-01" db="EMBL/GenBank/DDBJ databases">
        <title>An insight into the sialome of Amazonian anophelines.</title>
        <authorList>
            <person name="Ribeiro J.M."/>
            <person name="Scarpassa V."/>
            <person name="Calvo E."/>
        </authorList>
    </citation>
    <scope>NUCLEOTIDE SEQUENCE</scope>
    <source>
        <tissue evidence="1">Salivary glands</tissue>
    </source>
</reference>
<dbReference type="EMBL" id="GGFJ01014655">
    <property type="protein sequence ID" value="MBW63796.1"/>
    <property type="molecule type" value="Transcribed_RNA"/>
</dbReference>
<organism evidence="1">
    <name type="scientific">Anopheles marajoara</name>
    <dbReference type="NCBI Taxonomy" id="58244"/>
    <lineage>
        <taxon>Eukaryota</taxon>
        <taxon>Metazoa</taxon>
        <taxon>Ecdysozoa</taxon>
        <taxon>Arthropoda</taxon>
        <taxon>Hexapoda</taxon>
        <taxon>Insecta</taxon>
        <taxon>Pterygota</taxon>
        <taxon>Neoptera</taxon>
        <taxon>Endopterygota</taxon>
        <taxon>Diptera</taxon>
        <taxon>Nematocera</taxon>
        <taxon>Culicoidea</taxon>
        <taxon>Culicidae</taxon>
        <taxon>Anophelinae</taxon>
        <taxon>Anopheles</taxon>
    </lineage>
</organism>
<evidence type="ECO:0000313" key="1">
    <source>
        <dbReference type="EMBL" id="MBW63796.1"/>
    </source>
</evidence>
<dbReference type="AlphaFoldDB" id="A0A2M4CEL9"/>
<protein>
    <submittedName>
        <fullName evidence="1">Putative secreted protein</fullName>
    </submittedName>
</protein>
<name>A0A2M4CEL9_9DIPT</name>
<sequence length="69" mass="7615">MMTLLLPSPRRFAICLARLASGDASFIRKYVTFVPALSSAARDDNRYTSVTRGSPGGSSPAVERLYERY</sequence>
<accession>A0A2M4CEL9</accession>